<dbReference type="PANTHER" id="PTHR33993">
    <property type="entry name" value="GLYOXALASE-RELATED"/>
    <property type="match status" value="1"/>
</dbReference>
<dbReference type="Gene3D" id="3.10.180.10">
    <property type="entry name" value="2,3-Dihydroxybiphenyl 1,2-Dioxygenase, domain 1"/>
    <property type="match status" value="1"/>
</dbReference>
<name>A0ABT2VK02_9ALTE</name>
<accession>A0ABT2VK02</accession>
<keyword evidence="3" id="KW-1185">Reference proteome</keyword>
<dbReference type="CDD" id="cd07247">
    <property type="entry name" value="SgaA_N_like"/>
    <property type="match status" value="1"/>
</dbReference>
<dbReference type="PROSITE" id="PS51819">
    <property type="entry name" value="VOC"/>
    <property type="match status" value="1"/>
</dbReference>
<dbReference type="SUPFAM" id="SSF54593">
    <property type="entry name" value="Glyoxalase/Bleomycin resistance protein/Dihydroxybiphenyl dioxygenase"/>
    <property type="match status" value="1"/>
</dbReference>
<reference evidence="3" key="1">
    <citation type="submission" date="2023-07" db="EMBL/GenBank/DDBJ databases">
        <title>Study on multiphase classification of strain Alteromonas salexigens isolated from the Yellow Sea.</title>
        <authorList>
            <person name="Sun L."/>
        </authorList>
    </citation>
    <scope>NUCLEOTIDE SEQUENCE [LARGE SCALE GENOMIC DNA]</scope>
    <source>
        <strain evidence="3">ASW11-19</strain>
    </source>
</reference>
<dbReference type="EMBL" id="JAOTJC010000004">
    <property type="protein sequence ID" value="MCU7553595.1"/>
    <property type="molecule type" value="Genomic_DNA"/>
</dbReference>
<dbReference type="InterPro" id="IPR029068">
    <property type="entry name" value="Glyas_Bleomycin-R_OHBP_Dase"/>
</dbReference>
<feature type="domain" description="VOC" evidence="1">
    <location>
        <begin position="5"/>
        <end position="115"/>
    </location>
</feature>
<dbReference type="RefSeq" id="WP_262992281.1">
    <property type="nucleotide sequence ID" value="NZ_JAOTJC010000004.1"/>
</dbReference>
<dbReference type="PANTHER" id="PTHR33993:SF1">
    <property type="entry name" value="GLYOXALASE FAMILY PROTEIN"/>
    <property type="match status" value="1"/>
</dbReference>
<proteinExistence type="predicted"/>
<evidence type="ECO:0000313" key="2">
    <source>
        <dbReference type="EMBL" id="MCU7553595.1"/>
    </source>
</evidence>
<organism evidence="2 3">
    <name type="scientific">Alteromonas salexigens</name>
    <dbReference type="NCBI Taxonomy" id="2982530"/>
    <lineage>
        <taxon>Bacteria</taxon>
        <taxon>Pseudomonadati</taxon>
        <taxon>Pseudomonadota</taxon>
        <taxon>Gammaproteobacteria</taxon>
        <taxon>Alteromonadales</taxon>
        <taxon>Alteromonadaceae</taxon>
        <taxon>Alteromonas/Salinimonas group</taxon>
        <taxon>Alteromonas</taxon>
    </lineage>
</organism>
<dbReference type="Proteomes" id="UP001209257">
    <property type="component" value="Unassembled WGS sequence"/>
</dbReference>
<protein>
    <submittedName>
        <fullName evidence="2">VOC family protein</fullName>
    </submittedName>
</protein>
<dbReference type="InterPro" id="IPR004360">
    <property type="entry name" value="Glyas_Fos-R_dOase_dom"/>
</dbReference>
<gene>
    <name evidence="2" type="ORF">OCL06_03150</name>
</gene>
<dbReference type="InterPro" id="IPR037523">
    <property type="entry name" value="VOC_core"/>
</dbReference>
<dbReference type="InterPro" id="IPR052164">
    <property type="entry name" value="Anthracycline_SecMetBiosynth"/>
</dbReference>
<sequence>MRNKAINYLEVPSSDLPATKAFFTEVFDWQFTDYGGEYSAFDTPEMQGGFYHADTPSLTRTGGVLVVFYCEDLASCRQQIEKAGGRIVKPIFAFPGGQRFHFSEPGGSEFAVWSE</sequence>
<evidence type="ECO:0000313" key="3">
    <source>
        <dbReference type="Proteomes" id="UP001209257"/>
    </source>
</evidence>
<comment type="caution">
    <text evidence="2">The sequence shown here is derived from an EMBL/GenBank/DDBJ whole genome shotgun (WGS) entry which is preliminary data.</text>
</comment>
<evidence type="ECO:0000259" key="1">
    <source>
        <dbReference type="PROSITE" id="PS51819"/>
    </source>
</evidence>
<dbReference type="Pfam" id="PF00903">
    <property type="entry name" value="Glyoxalase"/>
    <property type="match status" value="1"/>
</dbReference>